<dbReference type="SUPFAM" id="SSF53474">
    <property type="entry name" value="alpha/beta-Hydrolases"/>
    <property type="match status" value="1"/>
</dbReference>
<proteinExistence type="predicted"/>
<dbReference type="InterPro" id="IPR000073">
    <property type="entry name" value="AB_hydrolase_1"/>
</dbReference>
<keyword evidence="1" id="KW-0378">Hydrolase</keyword>
<evidence type="ECO:0000313" key="5">
    <source>
        <dbReference type="Proteomes" id="UP000592181"/>
    </source>
</evidence>
<dbReference type="PANTHER" id="PTHR43798:SF31">
    <property type="entry name" value="AB HYDROLASE SUPERFAMILY PROTEIN YCLE"/>
    <property type="match status" value="1"/>
</dbReference>
<dbReference type="Gene3D" id="3.40.50.1820">
    <property type="entry name" value="alpha/beta hydrolase"/>
    <property type="match status" value="1"/>
</dbReference>
<dbReference type="Proteomes" id="UP000592181">
    <property type="component" value="Unassembled WGS sequence"/>
</dbReference>
<dbReference type="GO" id="GO:0016787">
    <property type="term" value="F:hydrolase activity"/>
    <property type="evidence" value="ECO:0007669"/>
    <property type="project" value="UniProtKB-KW"/>
</dbReference>
<dbReference type="EMBL" id="JACBZX010000001">
    <property type="protein sequence ID" value="NYG36525.1"/>
    <property type="molecule type" value="Genomic_DNA"/>
</dbReference>
<sequence>MEGDDHQGPPVVLVHGNVSSSIFFQPLMQSLPVSSYAIDLRGFGGSQSLGVDATRGLRDDSDDVAAVLDALGITRAHLVGWPMGGGIIMQLLIDRPDLVASLTLSATMSPFGVGGTLADGSLRTPDGAGTGGTGANQDFVARLAAGDTTDESPNSPRSVLATGPRASTGPASRRGPVGCSTRWPRPWWTPPGSSRRTPSRRCCGSTAART</sequence>
<dbReference type="AlphaFoldDB" id="A0A852XDH3"/>
<dbReference type="Pfam" id="PF00561">
    <property type="entry name" value="Abhydrolase_1"/>
    <property type="match status" value="1"/>
</dbReference>
<dbReference type="RefSeq" id="WP_343036965.1">
    <property type="nucleotide sequence ID" value="NZ_JACBZX010000001.1"/>
</dbReference>
<feature type="region of interest" description="Disordered" evidence="2">
    <location>
        <begin position="146"/>
        <end position="210"/>
    </location>
</feature>
<feature type="domain" description="AB hydrolase-1" evidence="3">
    <location>
        <begin position="9"/>
        <end position="118"/>
    </location>
</feature>
<evidence type="ECO:0000256" key="2">
    <source>
        <dbReference type="SAM" id="MobiDB-lite"/>
    </source>
</evidence>
<name>A0A852XDH3_9MICO</name>
<evidence type="ECO:0000256" key="1">
    <source>
        <dbReference type="ARBA" id="ARBA00022801"/>
    </source>
</evidence>
<gene>
    <name evidence="4" type="ORF">BJY28_000994</name>
</gene>
<comment type="caution">
    <text evidence="4">The sequence shown here is derived from an EMBL/GenBank/DDBJ whole genome shotgun (WGS) entry which is preliminary data.</text>
</comment>
<dbReference type="GO" id="GO:0016020">
    <property type="term" value="C:membrane"/>
    <property type="evidence" value="ECO:0007669"/>
    <property type="project" value="TreeGrafter"/>
</dbReference>
<evidence type="ECO:0000259" key="3">
    <source>
        <dbReference type="Pfam" id="PF00561"/>
    </source>
</evidence>
<feature type="compositionally biased region" description="Low complexity" evidence="2">
    <location>
        <begin position="180"/>
        <end position="210"/>
    </location>
</feature>
<protein>
    <submittedName>
        <fullName evidence="4">Pimeloyl-ACP methyl ester carboxylesterase</fullName>
    </submittedName>
</protein>
<dbReference type="PANTHER" id="PTHR43798">
    <property type="entry name" value="MONOACYLGLYCEROL LIPASE"/>
    <property type="match status" value="1"/>
</dbReference>
<dbReference type="InterPro" id="IPR050266">
    <property type="entry name" value="AB_hydrolase_sf"/>
</dbReference>
<dbReference type="InterPro" id="IPR029058">
    <property type="entry name" value="AB_hydrolase_fold"/>
</dbReference>
<keyword evidence="5" id="KW-1185">Reference proteome</keyword>
<reference evidence="4 5" key="1">
    <citation type="submission" date="2020-07" db="EMBL/GenBank/DDBJ databases">
        <title>Sequencing the genomes of 1000 actinobacteria strains.</title>
        <authorList>
            <person name="Klenk H.-P."/>
        </authorList>
    </citation>
    <scope>NUCLEOTIDE SEQUENCE [LARGE SCALE GENOMIC DNA]</scope>
    <source>
        <strain evidence="4 5">DSM 24723</strain>
    </source>
</reference>
<organism evidence="4 5">
    <name type="scientific">Janibacter alkaliphilus</name>
    <dbReference type="NCBI Taxonomy" id="1069963"/>
    <lineage>
        <taxon>Bacteria</taxon>
        <taxon>Bacillati</taxon>
        <taxon>Actinomycetota</taxon>
        <taxon>Actinomycetes</taxon>
        <taxon>Micrococcales</taxon>
        <taxon>Intrasporangiaceae</taxon>
        <taxon>Janibacter</taxon>
    </lineage>
</organism>
<evidence type="ECO:0000313" key="4">
    <source>
        <dbReference type="EMBL" id="NYG36525.1"/>
    </source>
</evidence>
<accession>A0A852XDH3</accession>